<evidence type="ECO:0000313" key="2">
    <source>
        <dbReference type="Proteomes" id="UP001151760"/>
    </source>
</evidence>
<comment type="caution">
    <text evidence="1">The sequence shown here is derived from an EMBL/GenBank/DDBJ whole genome shotgun (WGS) entry which is preliminary data.</text>
</comment>
<accession>A0ABQ5GSW6</accession>
<dbReference type="Proteomes" id="UP001151760">
    <property type="component" value="Unassembled WGS sequence"/>
</dbReference>
<dbReference type="EMBL" id="BQNB010018797">
    <property type="protein sequence ID" value="GJT78389.1"/>
    <property type="molecule type" value="Genomic_DNA"/>
</dbReference>
<name>A0ABQ5GSW6_9ASTR</name>
<reference evidence="1" key="2">
    <citation type="submission" date="2022-01" db="EMBL/GenBank/DDBJ databases">
        <authorList>
            <person name="Yamashiro T."/>
            <person name="Shiraishi A."/>
            <person name="Satake H."/>
            <person name="Nakayama K."/>
        </authorList>
    </citation>
    <scope>NUCLEOTIDE SEQUENCE</scope>
</reference>
<protein>
    <submittedName>
        <fullName evidence="1">Uncharacterized protein</fullName>
    </submittedName>
</protein>
<organism evidence="1 2">
    <name type="scientific">Tanacetum coccineum</name>
    <dbReference type="NCBI Taxonomy" id="301880"/>
    <lineage>
        <taxon>Eukaryota</taxon>
        <taxon>Viridiplantae</taxon>
        <taxon>Streptophyta</taxon>
        <taxon>Embryophyta</taxon>
        <taxon>Tracheophyta</taxon>
        <taxon>Spermatophyta</taxon>
        <taxon>Magnoliopsida</taxon>
        <taxon>eudicotyledons</taxon>
        <taxon>Gunneridae</taxon>
        <taxon>Pentapetalae</taxon>
        <taxon>asterids</taxon>
        <taxon>campanulids</taxon>
        <taxon>Asterales</taxon>
        <taxon>Asteraceae</taxon>
        <taxon>Asteroideae</taxon>
        <taxon>Anthemideae</taxon>
        <taxon>Anthemidinae</taxon>
        <taxon>Tanacetum</taxon>
    </lineage>
</organism>
<reference evidence="1" key="1">
    <citation type="journal article" date="2022" name="Int. J. Mol. Sci.">
        <title>Draft Genome of Tanacetum Coccineum: Genomic Comparison of Closely Related Tanacetum-Family Plants.</title>
        <authorList>
            <person name="Yamashiro T."/>
            <person name="Shiraishi A."/>
            <person name="Nakayama K."/>
            <person name="Satake H."/>
        </authorList>
    </citation>
    <scope>NUCLEOTIDE SEQUENCE</scope>
</reference>
<keyword evidence="2" id="KW-1185">Reference proteome</keyword>
<evidence type="ECO:0000313" key="1">
    <source>
        <dbReference type="EMBL" id="GJT78389.1"/>
    </source>
</evidence>
<gene>
    <name evidence="1" type="ORF">Tco_1045114</name>
</gene>
<proteinExistence type="predicted"/>
<sequence>MMAESVAYVLRTAPLGQLKSDAVRTHRRTSSASANSVLSRRMMVLLESSLDSLYRRHCVVMISMMLRLAFPPWRVMLSLTRKKSRWGTIFPTGLERYKEPLVEPKEIG</sequence>